<dbReference type="InterPro" id="IPR000980">
    <property type="entry name" value="SH2"/>
</dbReference>
<dbReference type="SUPFAM" id="SSF55550">
    <property type="entry name" value="SH2 domain"/>
    <property type="match status" value="1"/>
</dbReference>
<evidence type="ECO:0000313" key="3">
    <source>
        <dbReference type="EMBL" id="KAJ1359987.1"/>
    </source>
</evidence>
<dbReference type="PROSITE" id="PS50001">
    <property type="entry name" value="SH2"/>
    <property type="match status" value="1"/>
</dbReference>
<sequence length="67" mass="7624">MDKQLSCESWYHGLLPREDIKKMLRSNGDFLVRTTEPVAGKARALVLSVMVKQEFENQGAAKLFVIE</sequence>
<proteinExistence type="predicted"/>
<dbReference type="Gene3D" id="3.30.505.10">
    <property type="entry name" value="SH2 domain"/>
    <property type="match status" value="1"/>
</dbReference>
<feature type="domain" description="SH2" evidence="2">
    <location>
        <begin position="10"/>
        <end position="67"/>
    </location>
</feature>
<gene>
    <name evidence="3" type="ORF">KIN20_018835</name>
</gene>
<dbReference type="AlphaFoldDB" id="A0AAD5MK57"/>
<evidence type="ECO:0000259" key="2">
    <source>
        <dbReference type="PROSITE" id="PS50001"/>
    </source>
</evidence>
<protein>
    <recommendedName>
        <fullName evidence="2">SH2 domain-containing protein</fullName>
    </recommendedName>
</protein>
<organism evidence="3 4">
    <name type="scientific">Parelaphostrongylus tenuis</name>
    <name type="common">Meningeal worm</name>
    <dbReference type="NCBI Taxonomy" id="148309"/>
    <lineage>
        <taxon>Eukaryota</taxon>
        <taxon>Metazoa</taxon>
        <taxon>Ecdysozoa</taxon>
        <taxon>Nematoda</taxon>
        <taxon>Chromadorea</taxon>
        <taxon>Rhabditida</taxon>
        <taxon>Rhabditina</taxon>
        <taxon>Rhabditomorpha</taxon>
        <taxon>Strongyloidea</taxon>
        <taxon>Metastrongylidae</taxon>
        <taxon>Parelaphostrongylus</taxon>
    </lineage>
</organism>
<comment type="caution">
    <text evidence="3">The sequence shown here is derived from an EMBL/GenBank/DDBJ whole genome shotgun (WGS) entry which is preliminary data.</text>
</comment>
<keyword evidence="4" id="KW-1185">Reference proteome</keyword>
<evidence type="ECO:0000256" key="1">
    <source>
        <dbReference type="PROSITE-ProRule" id="PRU00191"/>
    </source>
</evidence>
<dbReference type="Pfam" id="PF00017">
    <property type="entry name" value="SH2"/>
    <property type="match status" value="1"/>
</dbReference>
<dbReference type="CDD" id="cd10361">
    <property type="entry name" value="SH2_Fps_family"/>
    <property type="match status" value="1"/>
</dbReference>
<dbReference type="InterPro" id="IPR035849">
    <property type="entry name" value="Fes/Fps/Fer_SH2"/>
</dbReference>
<dbReference type="Proteomes" id="UP001196413">
    <property type="component" value="Unassembled WGS sequence"/>
</dbReference>
<evidence type="ECO:0000313" key="4">
    <source>
        <dbReference type="Proteomes" id="UP001196413"/>
    </source>
</evidence>
<dbReference type="InterPro" id="IPR036860">
    <property type="entry name" value="SH2_dom_sf"/>
</dbReference>
<reference evidence="3" key="1">
    <citation type="submission" date="2021-06" db="EMBL/GenBank/DDBJ databases">
        <title>Parelaphostrongylus tenuis whole genome reference sequence.</title>
        <authorList>
            <person name="Garwood T.J."/>
            <person name="Larsen P.A."/>
            <person name="Fountain-Jones N.M."/>
            <person name="Garbe J.R."/>
            <person name="Macchietto M.G."/>
            <person name="Kania S.A."/>
            <person name="Gerhold R.W."/>
            <person name="Richards J.E."/>
            <person name="Wolf T.M."/>
        </authorList>
    </citation>
    <scope>NUCLEOTIDE SEQUENCE</scope>
    <source>
        <strain evidence="3">MNPRO001-30</strain>
        <tissue evidence="3">Meninges</tissue>
    </source>
</reference>
<dbReference type="EMBL" id="JAHQIW010003753">
    <property type="protein sequence ID" value="KAJ1359987.1"/>
    <property type="molecule type" value="Genomic_DNA"/>
</dbReference>
<name>A0AAD5MK57_PARTN</name>
<accession>A0AAD5MK57</accession>
<keyword evidence="1" id="KW-0727">SH2 domain</keyword>